<evidence type="ECO:0000313" key="1">
    <source>
        <dbReference type="EMBL" id="CCJ54551.1"/>
    </source>
</evidence>
<proteinExistence type="predicted"/>
<protein>
    <recommendedName>
        <fullName evidence="3">DUF3540 domain-containing protein</fullName>
    </recommendedName>
</protein>
<dbReference type="InterPro" id="IPR021927">
    <property type="entry name" value="DUF3540"/>
</dbReference>
<evidence type="ECO:0000313" key="2">
    <source>
        <dbReference type="Proteomes" id="UP000007564"/>
    </source>
</evidence>
<dbReference type="EMBL" id="HE965806">
    <property type="protein sequence ID" value="CCJ54551.1"/>
    <property type="molecule type" value="Genomic_DNA"/>
</dbReference>
<name>A0A0C6P410_BORBO</name>
<dbReference type="Pfam" id="PF12059">
    <property type="entry name" value="DUF3540"/>
    <property type="match status" value="1"/>
</dbReference>
<evidence type="ECO:0008006" key="3">
    <source>
        <dbReference type="Google" id="ProtNLM"/>
    </source>
</evidence>
<organism evidence="1 2">
    <name type="scientific">Bordetella bronchiseptica 253</name>
    <dbReference type="NCBI Taxonomy" id="568707"/>
    <lineage>
        <taxon>Bacteria</taxon>
        <taxon>Pseudomonadati</taxon>
        <taxon>Pseudomonadota</taxon>
        <taxon>Betaproteobacteria</taxon>
        <taxon>Burkholderiales</taxon>
        <taxon>Alcaligenaceae</taxon>
        <taxon>Bordetella</taxon>
    </lineage>
</organism>
<sequence>MQTRNARRLYPVYDPVHLIGTVARREDDGAWTVWCDGRPWRVRRAASCLLVPEEGDTALISGPDAERVYLIAVIEQADAAQATLELEGRVSLRSRTADVSLEAAGEVRLRGAQAVRVETEALSVKAGQAACAAARMHYVADEVDGAVGSMRLVGKVYEAVLDRLTQLARMAVRQTSEVEHVRAGTLDYQAEQSARVHAPYTMLTADALVKVDAKQIHMG</sequence>
<dbReference type="RefSeq" id="WP_015064509.1">
    <property type="nucleotide sequence ID" value="NC_019382.1"/>
</dbReference>
<dbReference type="OrthoDB" id="6119047at2"/>
<reference evidence="1 2" key="1">
    <citation type="journal article" date="2012" name="BMC Genomics">
        <title>Comparative genomics of the classical Bordetella subspecies: the evolution and exchange of virulence-associated diversity amongst closely related pathogens.</title>
        <authorList>
            <person name="Park J."/>
            <person name="Zhang Y."/>
            <person name="Buboltz A.M."/>
            <person name="Zhang X."/>
            <person name="Schuster S.C."/>
            <person name="Ahuja U."/>
            <person name="Liu M."/>
            <person name="Miller J.F."/>
            <person name="Sebaihia M."/>
            <person name="Bentley S.D."/>
            <person name="Parkhill J."/>
            <person name="Harvill E.T."/>
        </authorList>
    </citation>
    <scope>NUCLEOTIDE SEQUENCE [LARGE SCALE GENOMIC DNA]</scope>
    <source>
        <strain evidence="1 2">253</strain>
    </source>
</reference>
<dbReference type="HOGENOM" id="CLU_102202_0_0_4"/>
<dbReference type="KEGG" id="bbh:BN112_2634"/>
<accession>A0A0C6P410</accession>
<dbReference type="Proteomes" id="UP000007564">
    <property type="component" value="Chromosome"/>
</dbReference>
<gene>
    <name evidence="1" type="ORF">BN112_2634</name>
</gene>
<dbReference type="AlphaFoldDB" id="A0A0C6P410"/>